<organism evidence="5 6">
    <name type="scientific">Anaerohalosphaera lusitana</name>
    <dbReference type="NCBI Taxonomy" id="1936003"/>
    <lineage>
        <taxon>Bacteria</taxon>
        <taxon>Pseudomonadati</taxon>
        <taxon>Planctomycetota</taxon>
        <taxon>Phycisphaerae</taxon>
        <taxon>Sedimentisphaerales</taxon>
        <taxon>Anaerohalosphaeraceae</taxon>
        <taxon>Anaerohalosphaera</taxon>
    </lineage>
</organism>
<dbReference type="GO" id="GO:0046555">
    <property type="term" value="F:acetylxylan esterase activity"/>
    <property type="evidence" value="ECO:0007669"/>
    <property type="project" value="UniProtKB-EC"/>
</dbReference>
<dbReference type="PANTHER" id="PTHR48081:SF6">
    <property type="entry name" value="PEPTIDASE S9 PROLYL OLIGOPEPTIDASE CATALYTIC DOMAIN-CONTAINING PROTEIN"/>
    <property type="match status" value="1"/>
</dbReference>
<dbReference type="InterPro" id="IPR013830">
    <property type="entry name" value="SGNH_hydro"/>
</dbReference>
<keyword evidence="2" id="KW-0732">Signal</keyword>
<dbReference type="PANTHER" id="PTHR48081">
    <property type="entry name" value="AB HYDROLASE SUPERFAMILY PROTEIN C4A8.06C"/>
    <property type="match status" value="1"/>
</dbReference>
<evidence type="ECO:0000259" key="4">
    <source>
        <dbReference type="Pfam" id="PF20434"/>
    </source>
</evidence>
<reference evidence="6" key="1">
    <citation type="submission" date="2017-02" db="EMBL/GenBank/DDBJ databases">
        <title>Comparative genomics and description of representatives of a novel lineage of planctomycetes thriving in anoxic sediments.</title>
        <authorList>
            <person name="Spring S."/>
            <person name="Bunk B."/>
            <person name="Sproer C."/>
        </authorList>
    </citation>
    <scope>NUCLEOTIDE SEQUENCE [LARGE SCALE GENOMIC DNA]</scope>
    <source>
        <strain evidence="6">ST-NAGAB-D1</strain>
    </source>
</reference>
<dbReference type="InterPro" id="IPR029058">
    <property type="entry name" value="AB_hydrolase_fold"/>
</dbReference>
<name>A0A1U9NJ69_9BACT</name>
<evidence type="ECO:0000313" key="6">
    <source>
        <dbReference type="Proteomes" id="UP000189674"/>
    </source>
</evidence>
<evidence type="ECO:0000256" key="2">
    <source>
        <dbReference type="SAM" id="SignalP"/>
    </source>
</evidence>
<feature type="domain" description="BD-FAE-like" evidence="4">
    <location>
        <begin position="255"/>
        <end position="452"/>
    </location>
</feature>
<dbReference type="Pfam" id="PF20434">
    <property type="entry name" value="BD-FAE"/>
    <property type="match status" value="1"/>
</dbReference>
<evidence type="ECO:0000259" key="3">
    <source>
        <dbReference type="Pfam" id="PF13472"/>
    </source>
</evidence>
<dbReference type="InterPro" id="IPR050300">
    <property type="entry name" value="GDXG_lipolytic_enzyme"/>
</dbReference>
<gene>
    <name evidence="5" type="primary">axeA1_3</name>
    <name evidence="5" type="ORF">STSP2_01136</name>
</gene>
<dbReference type="InterPro" id="IPR036514">
    <property type="entry name" value="SGNH_hydro_sf"/>
</dbReference>
<keyword evidence="1 5" id="KW-0378">Hydrolase</keyword>
<dbReference type="InterPro" id="IPR049492">
    <property type="entry name" value="BD-FAE-like_dom"/>
</dbReference>
<evidence type="ECO:0000256" key="1">
    <source>
        <dbReference type="ARBA" id="ARBA00022801"/>
    </source>
</evidence>
<keyword evidence="6" id="KW-1185">Reference proteome</keyword>
<feature type="signal peptide" evidence="2">
    <location>
        <begin position="1"/>
        <end position="21"/>
    </location>
</feature>
<dbReference type="STRING" id="1936003.STSP2_01136"/>
<dbReference type="AlphaFoldDB" id="A0A1U9NJ69"/>
<dbReference type="SUPFAM" id="SSF53474">
    <property type="entry name" value="alpha/beta-Hydrolases"/>
    <property type="match status" value="1"/>
</dbReference>
<dbReference type="Gene3D" id="3.40.50.1110">
    <property type="entry name" value="SGNH hydrolase"/>
    <property type="match status" value="1"/>
</dbReference>
<dbReference type="Pfam" id="PF13472">
    <property type="entry name" value="Lipase_GDSL_2"/>
    <property type="match status" value="1"/>
</dbReference>
<protein>
    <submittedName>
        <fullName evidence="5">Acetylxylan esterase</fullName>
        <ecNumber evidence="5">3.1.1.72</ecNumber>
    </submittedName>
</protein>
<dbReference type="RefSeq" id="WP_146660610.1">
    <property type="nucleotide sequence ID" value="NZ_CP019791.1"/>
</dbReference>
<evidence type="ECO:0000313" key="5">
    <source>
        <dbReference type="EMBL" id="AQT67982.1"/>
    </source>
</evidence>
<feature type="chain" id="PRO_5012211447" evidence="2">
    <location>
        <begin position="22"/>
        <end position="499"/>
    </location>
</feature>
<dbReference type="CDD" id="cd00229">
    <property type="entry name" value="SGNH_hydrolase"/>
    <property type="match status" value="1"/>
</dbReference>
<accession>A0A1U9NJ69</accession>
<dbReference type="Gene3D" id="3.40.50.1820">
    <property type="entry name" value="alpha/beta hydrolase"/>
    <property type="match status" value="1"/>
</dbReference>
<feature type="domain" description="SGNH hydrolase-type esterase" evidence="3">
    <location>
        <begin position="34"/>
        <end position="212"/>
    </location>
</feature>
<proteinExistence type="predicted"/>
<dbReference type="KEGG" id="alus:STSP2_01136"/>
<dbReference type="OrthoDB" id="9794725at2"/>
<dbReference type="EC" id="3.1.1.72" evidence="5"/>
<sequence length="499" mass="55751" precursor="true">MRKILWLALLLSLIVIPFTNAADQQPAKPRVLIIGDSISIGYTPHVKEMLKDKAIVTRPRTAKGHIINCGNTQRGLDNLTDWLGDTKYDVIHFNWGLWDICYRHPESKEQGRRDKKRGTITAAPEVYEQNLRELVDMLKATGARLIWASTTPVPEKEAGRFVGDEVKYNKIAARIMAENDIPTDDLYSYMLSVADKYYRAPGDVHYTDEGYRHLAKKVVSSIEKALDPEKIDLWPDTPPAQGANSKKVMPTITVYRTTREISKNAAVLICPGGGYGHLAMTHEGSTIAEWLNSVGITGVVLRYRHARDGDHFPAPLEDALRAMRIVRSNAPDWNIDPDKIGVMGFSAGGHLASMVGTKFNEPYGKAGDPADKLSARPDFMMLVYPVITMTQPFMHKGSKRNLLGPRANNDDLARAVSTELQVKTDTPPTFLLHCNGDKGVLPENSVAFYQALRKQNLDAEMHIFRKGSHGFGIRNLDNPIFDWPARAADWLDQILNAEK</sequence>
<dbReference type="EMBL" id="CP019791">
    <property type="protein sequence ID" value="AQT67982.1"/>
    <property type="molecule type" value="Genomic_DNA"/>
</dbReference>
<dbReference type="Proteomes" id="UP000189674">
    <property type="component" value="Chromosome"/>
</dbReference>
<dbReference type="SUPFAM" id="SSF52266">
    <property type="entry name" value="SGNH hydrolase"/>
    <property type="match status" value="1"/>
</dbReference>